<accession>A0A3B8N6C8</accession>
<dbReference type="EMBL" id="DLVE01000100">
    <property type="protein sequence ID" value="HAA84682.1"/>
    <property type="molecule type" value="Genomic_DNA"/>
</dbReference>
<name>A0A3B8N6C8_9BACT</name>
<organism evidence="2 3">
    <name type="scientific">Thermodesulfobacterium commune</name>
    <dbReference type="NCBI Taxonomy" id="1741"/>
    <lineage>
        <taxon>Bacteria</taxon>
        <taxon>Pseudomonadati</taxon>
        <taxon>Thermodesulfobacteriota</taxon>
        <taxon>Thermodesulfobacteria</taxon>
        <taxon>Thermodesulfobacteriales</taxon>
        <taxon>Thermodesulfobacteriaceae</taxon>
        <taxon>Thermodesulfobacterium</taxon>
    </lineage>
</organism>
<evidence type="ECO:0000256" key="1">
    <source>
        <dbReference type="SAM" id="Phobius"/>
    </source>
</evidence>
<dbReference type="Proteomes" id="UP000257240">
    <property type="component" value="Unassembled WGS sequence"/>
</dbReference>
<protein>
    <submittedName>
        <fullName evidence="2">Uncharacterized protein</fullName>
    </submittedName>
</protein>
<feature type="non-terminal residue" evidence="2">
    <location>
        <position position="98"/>
    </location>
</feature>
<keyword evidence="1" id="KW-1133">Transmembrane helix</keyword>
<dbReference type="AlphaFoldDB" id="A0A3B8N6C8"/>
<reference evidence="2 3" key="1">
    <citation type="journal article" date="2018" name="Nat. Biotechnol.">
        <title>A standardized bacterial taxonomy based on genome phylogeny substantially revises the tree of life.</title>
        <authorList>
            <person name="Parks D.H."/>
            <person name="Chuvochina M."/>
            <person name="Waite D.W."/>
            <person name="Rinke C."/>
            <person name="Skarshewski A."/>
            <person name="Chaumeil P.A."/>
            <person name="Hugenholtz P."/>
        </authorList>
    </citation>
    <scope>NUCLEOTIDE SEQUENCE [LARGE SCALE GENOMIC DNA]</scope>
    <source>
        <strain evidence="2">UBA12529</strain>
    </source>
</reference>
<evidence type="ECO:0000313" key="3">
    <source>
        <dbReference type="Proteomes" id="UP000257240"/>
    </source>
</evidence>
<comment type="caution">
    <text evidence="2">The sequence shown here is derived from an EMBL/GenBank/DDBJ whole genome shotgun (WGS) entry which is preliminary data.</text>
</comment>
<gene>
    <name evidence="2" type="ORF">DCE01_07885</name>
</gene>
<keyword evidence="1" id="KW-0472">Membrane</keyword>
<proteinExistence type="predicted"/>
<keyword evidence="1" id="KW-0812">Transmembrane</keyword>
<evidence type="ECO:0000313" key="2">
    <source>
        <dbReference type="EMBL" id="HAA84682.1"/>
    </source>
</evidence>
<feature type="transmembrane region" description="Helical" evidence="1">
    <location>
        <begin position="14"/>
        <end position="32"/>
    </location>
</feature>
<sequence length="98" mass="11017">MANLSLIQQLKKRLFYISLIFFLTSGFFLYVVTKHFIYAKDTEKLLGILTNAYKITIKDEGEILASYASLLSNKAVSDVYVSLLKEAGTLSEVNDANK</sequence>